<dbReference type="GO" id="GO:0030322">
    <property type="term" value="P:stabilization of membrane potential"/>
    <property type="evidence" value="ECO:0007669"/>
    <property type="project" value="TreeGrafter"/>
</dbReference>
<evidence type="ECO:0000256" key="6">
    <source>
        <dbReference type="ARBA" id="ARBA00023136"/>
    </source>
</evidence>
<evidence type="ECO:0000256" key="9">
    <source>
        <dbReference type="SAM" id="Phobius"/>
    </source>
</evidence>
<dbReference type="OrthoDB" id="297496at2759"/>
<feature type="transmembrane region" description="Helical" evidence="9">
    <location>
        <begin position="173"/>
        <end position="191"/>
    </location>
</feature>
<evidence type="ECO:0000256" key="3">
    <source>
        <dbReference type="ARBA" id="ARBA00022692"/>
    </source>
</evidence>
<dbReference type="EMBL" id="KV419404">
    <property type="protein sequence ID" value="KZS94588.1"/>
    <property type="molecule type" value="Genomic_DNA"/>
</dbReference>
<dbReference type="Proteomes" id="UP000076722">
    <property type="component" value="Unassembled WGS sequence"/>
</dbReference>
<dbReference type="Gene3D" id="1.10.287.70">
    <property type="match status" value="2"/>
</dbReference>
<dbReference type="GO" id="GO:0015271">
    <property type="term" value="F:outward rectifier potassium channel activity"/>
    <property type="evidence" value="ECO:0007669"/>
    <property type="project" value="TreeGrafter"/>
</dbReference>
<keyword evidence="6 9" id="KW-0472">Membrane</keyword>
<dbReference type="InterPro" id="IPR003280">
    <property type="entry name" value="2pore_dom_K_chnl"/>
</dbReference>
<feature type="transmembrane region" description="Helical" evidence="9">
    <location>
        <begin position="123"/>
        <end position="152"/>
    </location>
</feature>
<feature type="transmembrane region" description="Helical" evidence="9">
    <location>
        <begin position="19"/>
        <end position="38"/>
    </location>
</feature>
<dbReference type="PANTHER" id="PTHR11003:SF291">
    <property type="entry name" value="IP11374P"/>
    <property type="match status" value="1"/>
</dbReference>
<evidence type="ECO:0000256" key="2">
    <source>
        <dbReference type="ARBA" id="ARBA00022448"/>
    </source>
</evidence>
<gene>
    <name evidence="11" type="ORF">SISNIDRAFT_549137</name>
</gene>
<dbReference type="Pfam" id="PF07885">
    <property type="entry name" value="Ion_trans_2"/>
    <property type="match status" value="2"/>
</dbReference>
<feature type="transmembrane region" description="Helical" evidence="9">
    <location>
        <begin position="336"/>
        <end position="354"/>
    </location>
</feature>
<comment type="subcellular location">
    <subcellularLocation>
        <location evidence="1">Membrane</location>
        <topology evidence="1">Multi-pass membrane protein</topology>
    </subcellularLocation>
</comment>
<evidence type="ECO:0000256" key="1">
    <source>
        <dbReference type="ARBA" id="ARBA00004141"/>
    </source>
</evidence>
<evidence type="ECO:0000256" key="4">
    <source>
        <dbReference type="ARBA" id="ARBA00022989"/>
    </source>
</evidence>
<evidence type="ECO:0000259" key="10">
    <source>
        <dbReference type="Pfam" id="PF07885"/>
    </source>
</evidence>
<evidence type="ECO:0000256" key="5">
    <source>
        <dbReference type="ARBA" id="ARBA00023065"/>
    </source>
</evidence>
<proteinExistence type="predicted"/>
<feature type="transmembrane region" description="Helical" evidence="9">
    <location>
        <begin position="92"/>
        <end position="111"/>
    </location>
</feature>
<organism evidence="11 12">
    <name type="scientific">Sistotremastrum niveocremeum HHB9708</name>
    <dbReference type="NCBI Taxonomy" id="1314777"/>
    <lineage>
        <taxon>Eukaryota</taxon>
        <taxon>Fungi</taxon>
        <taxon>Dikarya</taxon>
        <taxon>Basidiomycota</taxon>
        <taxon>Agaricomycotina</taxon>
        <taxon>Agaricomycetes</taxon>
        <taxon>Sistotremastrales</taxon>
        <taxon>Sistotremastraceae</taxon>
        <taxon>Sertulicium</taxon>
        <taxon>Sertulicium niveocremeum</taxon>
    </lineage>
</organism>
<dbReference type="STRING" id="1314777.A0A164VYL3"/>
<feature type="transmembrane region" description="Helical" evidence="9">
    <location>
        <begin position="306"/>
        <end position="324"/>
    </location>
</feature>
<evidence type="ECO:0000256" key="8">
    <source>
        <dbReference type="SAM" id="MobiDB-lite"/>
    </source>
</evidence>
<evidence type="ECO:0000313" key="11">
    <source>
        <dbReference type="EMBL" id="KZS94588.1"/>
    </source>
</evidence>
<dbReference type="AlphaFoldDB" id="A0A164VYL3"/>
<keyword evidence="7 11" id="KW-0407">Ion channel</keyword>
<feature type="transmembrane region" description="Helical" evidence="9">
    <location>
        <begin position="227"/>
        <end position="251"/>
    </location>
</feature>
<dbReference type="InterPro" id="IPR013099">
    <property type="entry name" value="K_chnl_dom"/>
</dbReference>
<keyword evidence="4 9" id="KW-1133">Transmembrane helix</keyword>
<feature type="region of interest" description="Disordered" evidence="8">
    <location>
        <begin position="425"/>
        <end position="449"/>
    </location>
</feature>
<keyword evidence="5" id="KW-0406">Ion transport</keyword>
<dbReference type="PANTHER" id="PTHR11003">
    <property type="entry name" value="POTASSIUM CHANNEL, SUBFAMILY K"/>
    <property type="match status" value="1"/>
</dbReference>
<keyword evidence="2" id="KW-0813">Transport</keyword>
<keyword evidence="12" id="KW-1185">Reference proteome</keyword>
<name>A0A164VYL3_9AGAM</name>
<dbReference type="GO" id="GO:0022841">
    <property type="term" value="F:potassium ion leak channel activity"/>
    <property type="evidence" value="ECO:0007669"/>
    <property type="project" value="TreeGrafter"/>
</dbReference>
<feature type="domain" description="Potassium channel" evidence="10">
    <location>
        <begin position="181"/>
        <end position="250"/>
    </location>
</feature>
<reference evidence="11 12" key="1">
    <citation type="journal article" date="2016" name="Mol. Biol. Evol.">
        <title>Comparative Genomics of Early-Diverging Mushroom-Forming Fungi Provides Insights into the Origins of Lignocellulose Decay Capabilities.</title>
        <authorList>
            <person name="Nagy L.G."/>
            <person name="Riley R."/>
            <person name="Tritt A."/>
            <person name="Adam C."/>
            <person name="Daum C."/>
            <person name="Floudas D."/>
            <person name="Sun H."/>
            <person name="Yadav J.S."/>
            <person name="Pangilinan J."/>
            <person name="Larsson K.H."/>
            <person name="Matsuura K."/>
            <person name="Barry K."/>
            <person name="Labutti K."/>
            <person name="Kuo R."/>
            <person name="Ohm R.A."/>
            <person name="Bhattacharya S.S."/>
            <person name="Shirouzu T."/>
            <person name="Yoshinaga Y."/>
            <person name="Martin F.M."/>
            <person name="Grigoriev I.V."/>
            <person name="Hibbett D.S."/>
        </authorList>
    </citation>
    <scope>NUCLEOTIDE SEQUENCE [LARGE SCALE GENOMIC DNA]</scope>
    <source>
        <strain evidence="11 12">HHB9708</strain>
    </source>
</reference>
<sequence>MSVLHFATRQINLQDIGQVCPLVAAVLAPFSTLFDIPALTQEWFAKDNQPFPDVHASLVLSAVGLAFNVVANGLLIVRFSSRYYLWKITTRVSLLCWTIKVIVALINLSVFGSRSKRGDGFTYLEAFWCAVVSVILSGFITIALLIHWIVAFHPSQKEERVTSSEVRITGRHFMLQVTWLVSAIGLGALIFSRIEDWLYFDGIYFMVVSSLTVGFGDFEPTTTAGRIILFPFLFFLVAQLANAIGMIIGFFSDKSKDAQSRHLAEMEKQYHERQDKQNPTPNLDEEIKFLDDVAKMEETKQQKRDIVRSVTYFVTFWLVGAAIFSQLEQWTYGDGLYFCYIFFLTVGYGDFAPQSSAGRVVFVVYSLIAVPVMASFAVQTITSTLQLVSKRRLEHRRQKHDEDYAKKDLEKAARHVFLPHAELVARSRSKSQDDQGPNQDDNSGEKTTNEIHDAENDIAERILQAGVQLEGHARRLLVGLMNADDDNSQRVGMLLKADWNVQRREVLSLLGPDAEEGLDLDGDGKGDFKPGAESDLRRGVQGPEQIIAELKGYRESFATLLAAGSTLKKLEGKERLIFERRREIELAASTSKDRS</sequence>
<evidence type="ECO:0000256" key="7">
    <source>
        <dbReference type="ARBA" id="ARBA00023303"/>
    </source>
</evidence>
<accession>A0A164VYL3</accession>
<feature type="domain" description="Potassium channel" evidence="10">
    <location>
        <begin position="313"/>
        <end position="378"/>
    </location>
</feature>
<dbReference type="SUPFAM" id="SSF81324">
    <property type="entry name" value="Voltage-gated potassium channels"/>
    <property type="match status" value="2"/>
</dbReference>
<protein>
    <submittedName>
        <fullName evidence="11">Voltage-gated potassium channel</fullName>
    </submittedName>
</protein>
<evidence type="ECO:0000313" key="12">
    <source>
        <dbReference type="Proteomes" id="UP000076722"/>
    </source>
</evidence>
<feature type="transmembrane region" description="Helical" evidence="9">
    <location>
        <begin position="360"/>
        <end position="388"/>
    </location>
</feature>
<feature type="transmembrane region" description="Helical" evidence="9">
    <location>
        <begin position="58"/>
        <end position="80"/>
    </location>
</feature>
<dbReference type="GO" id="GO:0005886">
    <property type="term" value="C:plasma membrane"/>
    <property type="evidence" value="ECO:0007669"/>
    <property type="project" value="TreeGrafter"/>
</dbReference>
<keyword evidence="3 9" id="KW-0812">Transmembrane</keyword>